<accession>A0A392Q5M5</accession>
<name>A0A392Q5M5_9FABA</name>
<comment type="caution">
    <text evidence="1">The sequence shown here is derived from an EMBL/GenBank/DDBJ whole genome shotgun (WGS) entry which is preliminary data.</text>
</comment>
<protein>
    <submittedName>
        <fullName evidence="1">Uncharacterized protein</fullName>
    </submittedName>
</protein>
<dbReference type="EMBL" id="LXQA010113611">
    <property type="protein sequence ID" value="MCI19187.1"/>
    <property type="molecule type" value="Genomic_DNA"/>
</dbReference>
<organism evidence="1 2">
    <name type="scientific">Trifolium medium</name>
    <dbReference type="NCBI Taxonomy" id="97028"/>
    <lineage>
        <taxon>Eukaryota</taxon>
        <taxon>Viridiplantae</taxon>
        <taxon>Streptophyta</taxon>
        <taxon>Embryophyta</taxon>
        <taxon>Tracheophyta</taxon>
        <taxon>Spermatophyta</taxon>
        <taxon>Magnoliopsida</taxon>
        <taxon>eudicotyledons</taxon>
        <taxon>Gunneridae</taxon>
        <taxon>Pentapetalae</taxon>
        <taxon>rosids</taxon>
        <taxon>fabids</taxon>
        <taxon>Fabales</taxon>
        <taxon>Fabaceae</taxon>
        <taxon>Papilionoideae</taxon>
        <taxon>50 kb inversion clade</taxon>
        <taxon>NPAAA clade</taxon>
        <taxon>Hologalegina</taxon>
        <taxon>IRL clade</taxon>
        <taxon>Trifolieae</taxon>
        <taxon>Trifolium</taxon>
    </lineage>
</organism>
<evidence type="ECO:0000313" key="1">
    <source>
        <dbReference type="EMBL" id="MCI19187.1"/>
    </source>
</evidence>
<feature type="non-terminal residue" evidence="1">
    <location>
        <position position="1"/>
    </location>
</feature>
<reference evidence="1 2" key="1">
    <citation type="journal article" date="2018" name="Front. Plant Sci.">
        <title>Red Clover (Trifolium pratense) and Zigzag Clover (T. medium) - A Picture of Genomic Similarities and Differences.</title>
        <authorList>
            <person name="Dluhosova J."/>
            <person name="Istvanek J."/>
            <person name="Nedelnik J."/>
            <person name="Repkova J."/>
        </authorList>
    </citation>
    <scope>NUCLEOTIDE SEQUENCE [LARGE SCALE GENOMIC DNA]</scope>
    <source>
        <strain evidence="2">cv. 10/8</strain>
        <tissue evidence="1">Leaf</tissue>
    </source>
</reference>
<dbReference type="AlphaFoldDB" id="A0A392Q5M5"/>
<sequence>EEGVMTEQQLDIIGLANDRERSIRDYAVFDPTTMSTGLWEDLEILRALPTMYLWCLC</sequence>
<proteinExistence type="predicted"/>
<evidence type="ECO:0000313" key="2">
    <source>
        <dbReference type="Proteomes" id="UP000265520"/>
    </source>
</evidence>
<dbReference type="Proteomes" id="UP000265520">
    <property type="component" value="Unassembled WGS sequence"/>
</dbReference>
<keyword evidence="2" id="KW-1185">Reference proteome</keyword>